<dbReference type="InterPro" id="IPR019595">
    <property type="entry name" value="DUF2470"/>
</dbReference>
<proteinExistence type="predicted"/>
<feature type="domain" description="DUF2470" evidence="3">
    <location>
        <begin position="6"/>
        <end position="63"/>
    </location>
</feature>
<dbReference type="GO" id="GO:0016627">
    <property type="term" value="F:oxidoreductase activity, acting on the CH-CH group of donors"/>
    <property type="evidence" value="ECO:0007669"/>
    <property type="project" value="TreeGrafter"/>
</dbReference>
<evidence type="ECO:0000259" key="2">
    <source>
        <dbReference type="Pfam" id="PF01243"/>
    </source>
</evidence>
<dbReference type="InterPro" id="IPR052019">
    <property type="entry name" value="F420H2_bilvrd_red/Heme_oxyg"/>
</dbReference>
<dbReference type="InterPro" id="IPR012349">
    <property type="entry name" value="Split_barrel_FMN-bd"/>
</dbReference>
<dbReference type="GO" id="GO:0005829">
    <property type="term" value="C:cytosol"/>
    <property type="evidence" value="ECO:0007669"/>
    <property type="project" value="TreeGrafter"/>
</dbReference>
<dbReference type="Gene3D" id="2.30.110.10">
    <property type="entry name" value="Electron Transport, Fmn-binding Protein, Chain A"/>
    <property type="match status" value="1"/>
</dbReference>
<sequence length="254" mass="29711">MNFNTIIEHMNSHHQSNLIDLCKKFSNSKTIKNTTLQSVDFEGLDIIYNDDQTLRVNFPTKANENTIKDMIIELCLGVKSDDLENIRQEIDDFIAQYNSIILATLTENGETTCSYAPFFRFQSENYIYISQISEHFNNIKANPKNIEVMFLEDECKASSVTLRKRLRYKASATILERDNDFDKKYDEFEKQVKDDKAVKMIRTMLDFHLIKLDFHNGRFVKGFGQAYDIQDSKIIHIKGKHPHKFSHKNNTTNF</sequence>
<dbReference type="InterPro" id="IPR026324">
    <property type="entry name" value="Haem_oxygenase_HugZ"/>
</dbReference>
<keyword evidence="1" id="KW-0560">Oxidoreductase</keyword>
<dbReference type="SUPFAM" id="SSF50475">
    <property type="entry name" value="FMN-binding split barrel"/>
    <property type="match status" value="1"/>
</dbReference>
<dbReference type="OrthoDB" id="92793at2"/>
<dbReference type="NCBIfam" id="TIGR04109">
    <property type="entry name" value="heme_ox_HugZ"/>
    <property type="match status" value="1"/>
</dbReference>
<dbReference type="RefSeq" id="WP_066008361.1">
    <property type="nucleotide sequence ID" value="NZ_CP053848.1"/>
</dbReference>
<dbReference type="GO" id="GO:0070967">
    <property type="term" value="F:coenzyme F420 binding"/>
    <property type="evidence" value="ECO:0007669"/>
    <property type="project" value="TreeGrafter"/>
</dbReference>
<keyword evidence="5" id="KW-1185">Reference proteome</keyword>
<protein>
    <submittedName>
        <fullName evidence="4">HugZ family heme oxygenase</fullName>
    </submittedName>
</protein>
<evidence type="ECO:0000313" key="5">
    <source>
        <dbReference type="Proteomes" id="UP000094873"/>
    </source>
</evidence>
<dbReference type="AlphaFoldDB" id="A0A6M8N5K9"/>
<dbReference type="PANTHER" id="PTHR35176">
    <property type="entry name" value="HEME OXYGENASE HI_0854-RELATED"/>
    <property type="match status" value="1"/>
</dbReference>
<evidence type="ECO:0000313" key="4">
    <source>
        <dbReference type="EMBL" id="OCX42529.1"/>
    </source>
</evidence>
<organism evidence="4 5">
    <name type="scientific">Campylobacter ornithocola</name>
    <dbReference type="NCBI Taxonomy" id="1848766"/>
    <lineage>
        <taxon>Bacteria</taxon>
        <taxon>Pseudomonadati</taxon>
        <taxon>Campylobacterota</taxon>
        <taxon>Epsilonproteobacteria</taxon>
        <taxon>Campylobacterales</taxon>
        <taxon>Campylobacteraceae</taxon>
        <taxon>Campylobacter</taxon>
    </lineage>
</organism>
<dbReference type="Proteomes" id="UP000094873">
    <property type="component" value="Unassembled WGS sequence"/>
</dbReference>
<dbReference type="PANTHER" id="PTHR35176:SF6">
    <property type="entry name" value="HEME OXYGENASE HI_0854-RELATED"/>
    <property type="match status" value="1"/>
</dbReference>
<dbReference type="InterPro" id="IPR011576">
    <property type="entry name" value="Pyridox_Oxase_N"/>
</dbReference>
<name>A0A6M8N5K9_9BACT</name>
<gene>
    <name evidence="4" type="ORF">A7X81_04310</name>
</gene>
<comment type="caution">
    <text evidence="4">The sequence shown here is derived from an EMBL/GenBank/DDBJ whole genome shotgun (WGS) entry which is preliminary data.</text>
</comment>
<dbReference type="InterPro" id="IPR037119">
    <property type="entry name" value="Haem_oxidase_HugZ-like_sf"/>
</dbReference>
<dbReference type="Pfam" id="PF01243">
    <property type="entry name" value="PNPOx_N"/>
    <property type="match status" value="1"/>
</dbReference>
<dbReference type="Pfam" id="PF10615">
    <property type="entry name" value="DUF2470"/>
    <property type="match status" value="1"/>
</dbReference>
<accession>A0A6M8N5K9</accession>
<dbReference type="EMBL" id="LXSU01000118">
    <property type="protein sequence ID" value="OCX42529.1"/>
    <property type="molecule type" value="Genomic_DNA"/>
</dbReference>
<evidence type="ECO:0000256" key="1">
    <source>
        <dbReference type="ARBA" id="ARBA00023002"/>
    </source>
</evidence>
<reference evidence="4 5" key="1">
    <citation type="submission" date="2016-05" db="EMBL/GenBank/DDBJ databases">
        <authorList>
            <person name="Caceres A."/>
            <person name="Munoz I."/>
            <person name="Iraola G."/>
            <person name="Diaz-Viraque F."/>
            <person name="Greif G."/>
            <person name="Collado L."/>
        </authorList>
    </citation>
    <scope>NUCLEOTIDE SEQUENCE [LARGE SCALE GENOMIC DNA]</scope>
    <source>
        <strain evidence="4 5">WBE38</strain>
    </source>
</reference>
<dbReference type="Gene3D" id="3.20.180.10">
    <property type="entry name" value="PNP-oxidase-like"/>
    <property type="match status" value="1"/>
</dbReference>
<evidence type="ECO:0000259" key="3">
    <source>
        <dbReference type="Pfam" id="PF10615"/>
    </source>
</evidence>
<feature type="domain" description="Pyridoxamine 5'-phosphate oxidase N-terminal" evidence="2">
    <location>
        <begin position="87"/>
        <end position="220"/>
    </location>
</feature>